<evidence type="ECO:0000313" key="6">
    <source>
        <dbReference type="EMBL" id="MDC0674345.1"/>
    </source>
</evidence>
<feature type="transmembrane region" description="Helical" evidence="5">
    <location>
        <begin position="168"/>
        <end position="188"/>
    </location>
</feature>
<dbReference type="PANTHER" id="PTHR43483:SF3">
    <property type="entry name" value="MEMBRANE TRANSPORTER PROTEIN HI_0806-RELATED"/>
    <property type="match status" value="1"/>
</dbReference>
<comment type="similarity">
    <text evidence="5">Belongs to the 4-toluene sulfonate uptake permease (TSUP) (TC 2.A.102) family.</text>
</comment>
<feature type="transmembrane region" description="Helical" evidence="5">
    <location>
        <begin position="20"/>
        <end position="42"/>
    </location>
</feature>
<gene>
    <name evidence="6" type="ORF">POL58_41740</name>
</gene>
<feature type="transmembrane region" description="Helical" evidence="5">
    <location>
        <begin position="226"/>
        <end position="247"/>
    </location>
</feature>
<keyword evidence="3 5" id="KW-1133">Transmembrane helix</keyword>
<dbReference type="Pfam" id="PF01925">
    <property type="entry name" value="TauE"/>
    <property type="match status" value="1"/>
</dbReference>
<proteinExistence type="inferred from homology"/>
<dbReference type="EMBL" id="JAQNDN010000024">
    <property type="protein sequence ID" value="MDC0674345.1"/>
    <property type="molecule type" value="Genomic_DNA"/>
</dbReference>
<evidence type="ECO:0000256" key="1">
    <source>
        <dbReference type="ARBA" id="ARBA00004141"/>
    </source>
</evidence>
<reference evidence="6 7" key="1">
    <citation type="submission" date="2022-11" db="EMBL/GenBank/DDBJ databases">
        <title>Minimal conservation of predation-associated metabolite biosynthetic gene clusters underscores biosynthetic potential of Myxococcota including descriptions for ten novel species: Archangium lansinium sp. nov., Myxococcus landrumus sp. nov., Nannocystis bai.</title>
        <authorList>
            <person name="Ahearne A."/>
            <person name="Stevens C."/>
            <person name="Dowd S."/>
        </authorList>
    </citation>
    <scope>NUCLEOTIDE SEQUENCE [LARGE SCALE GENOMIC DNA]</scope>
    <source>
        <strain evidence="6 7">NCELM</strain>
    </source>
</reference>
<dbReference type="Proteomes" id="UP001217838">
    <property type="component" value="Unassembled WGS sequence"/>
</dbReference>
<keyword evidence="2 5" id="KW-0812">Transmembrane</keyword>
<evidence type="ECO:0000256" key="5">
    <source>
        <dbReference type="RuleBase" id="RU363041"/>
    </source>
</evidence>
<evidence type="ECO:0000256" key="4">
    <source>
        <dbReference type="ARBA" id="ARBA00023136"/>
    </source>
</evidence>
<keyword evidence="4 5" id="KW-0472">Membrane</keyword>
<keyword evidence="7" id="KW-1185">Reference proteome</keyword>
<evidence type="ECO:0000313" key="7">
    <source>
        <dbReference type="Proteomes" id="UP001217838"/>
    </source>
</evidence>
<name>A0ABT5BJL7_9BACT</name>
<comment type="caution">
    <text evidence="6">The sequence shown here is derived from an EMBL/GenBank/DDBJ whole genome shotgun (WGS) entry which is preliminary data.</text>
</comment>
<comment type="subcellular location">
    <subcellularLocation>
        <location evidence="5">Cell membrane</location>
        <topology evidence="5">Multi-pass membrane protein</topology>
    </subcellularLocation>
    <subcellularLocation>
        <location evidence="1">Membrane</location>
        <topology evidence="1">Multi-pass membrane protein</topology>
    </subcellularLocation>
</comment>
<feature type="transmembrane region" description="Helical" evidence="5">
    <location>
        <begin position="63"/>
        <end position="84"/>
    </location>
</feature>
<evidence type="ECO:0000256" key="2">
    <source>
        <dbReference type="ARBA" id="ARBA00022692"/>
    </source>
</evidence>
<feature type="transmembrane region" description="Helical" evidence="5">
    <location>
        <begin position="127"/>
        <end position="148"/>
    </location>
</feature>
<dbReference type="InterPro" id="IPR002781">
    <property type="entry name" value="TM_pro_TauE-like"/>
</dbReference>
<feature type="transmembrane region" description="Helical" evidence="5">
    <location>
        <begin position="195"/>
        <end position="214"/>
    </location>
</feature>
<keyword evidence="5" id="KW-1003">Cell membrane</keyword>
<protein>
    <recommendedName>
        <fullName evidence="5">Probable membrane transporter protein</fullName>
    </recommendedName>
</protein>
<accession>A0ABT5BJL7</accession>
<sequence length="250" mass="25528">MVSFGLSYIGATVGLVLGQLRVALLVYVLGSPVIGAATSLAISTAGTLTGTLRHAREGRVSPWLLATVGAPSALAAFLSARWAGSVDARVLKAAIALVLLLTGVSMLRRRPEPTGSSEHVSSRSFAVAAEMVVGAALGAISGLVGLLLGSLRLPAMIRYARVPPPVAVGTNMAIGAVTGLSAGVATFLEGQVHFGAFAIVTPLTLLGANLGARRTGRLDEASLRRWIAWILLLSAALMLGELGVALYRAG</sequence>
<evidence type="ECO:0000256" key="3">
    <source>
        <dbReference type="ARBA" id="ARBA00022989"/>
    </source>
</evidence>
<dbReference type="PANTHER" id="PTHR43483">
    <property type="entry name" value="MEMBRANE TRANSPORTER PROTEIN HI_0806-RELATED"/>
    <property type="match status" value="1"/>
</dbReference>
<organism evidence="6 7">
    <name type="scientific">Nannocystis radixulma</name>
    <dbReference type="NCBI Taxonomy" id="2995305"/>
    <lineage>
        <taxon>Bacteria</taxon>
        <taxon>Pseudomonadati</taxon>
        <taxon>Myxococcota</taxon>
        <taxon>Polyangia</taxon>
        <taxon>Nannocystales</taxon>
        <taxon>Nannocystaceae</taxon>
        <taxon>Nannocystis</taxon>
    </lineage>
</organism>